<dbReference type="EMBL" id="KN561522">
    <property type="protein sequence ID" value="KHJ86107.1"/>
    <property type="molecule type" value="Genomic_DNA"/>
</dbReference>
<accession>A0A0B1SRI8</accession>
<proteinExistence type="predicted"/>
<feature type="compositionally biased region" description="Polar residues" evidence="2">
    <location>
        <begin position="1"/>
        <end position="12"/>
    </location>
</feature>
<feature type="transmembrane region" description="Helical" evidence="3">
    <location>
        <begin position="659"/>
        <end position="682"/>
    </location>
</feature>
<dbReference type="Proteomes" id="UP000053660">
    <property type="component" value="Unassembled WGS sequence"/>
</dbReference>
<feature type="compositionally biased region" description="Polar residues" evidence="2">
    <location>
        <begin position="547"/>
        <end position="559"/>
    </location>
</feature>
<feature type="region of interest" description="Disordered" evidence="2">
    <location>
        <begin position="540"/>
        <end position="560"/>
    </location>
</feature>
<dbReference type="Gene3D" id="1.10.287.1490">
    <property type="match status" value="1"/>
</dbReference>
<feature type="coiled-coil region" evidence="1">
    <location>
        <begin position="258"/>
        <end position="352"/>
    </location>
</feature>
<sequence length="685" mass="78593">MDVQTSANNAKSNMDKLREERDELAEKVKHAEEKLKTTERELANARANCEKTEEEKQRLCSELEAVRNSEDSLSNELWTLKKEQIANDARRKELIEKISRLTAEVDSLREKISALEAHDSSLAVEMTALREEKKTWNEKEKELEGVETERDELRRKLGDLQQTYEEMQKRLEVNELESQRVQEHCNALEADIIEQRKQAAKVGELSEILQLREEEIDSLKGKVRIFEEEQLIAEVKSANLKEEVEALTNTLADRDESLARCETELAALRMELAEHRERVSVTHVQSSVELKRSEETINHLRDDNVRLERELFLAHEQLESTRSELGAVRQSLEHSEALAIAARNENQRLVEEVERAVFEREQTFAMAGEGKEAAARVLALERSIAQLKGEHDEKMEQVLGDLEASEQRVRTLTDSAEQARLQCEESTRKMESYRERFELAVQEIESLTRANEEVRHLESALEQNRSEKAKLYENLTNLQSYVDRVVAEKDALLAQLAALNGQLDERTNRLRQAGEAKMDTTLRIVELESQIAVLLRERDKANEHSPDTPSSSGINQSAPTEHVAVQIELEGNRENAEINQLRTDLQRAERRIAELEEFEQMVGDTAALLSSEPSQSEHSETVDSSRFVSASTPFPSLVTLLSRRISALRRRPQRALLPYFRYALAGYIVLIHMMIIHSWFFANCL</sequence>
<protein>
    <submittedName>
        <fullName evidence="4">Uncharacterized protein</fullName>
    </submittedName>
</protein>
<name>A0A0B1SRI8_OESDE</name>
<keyword evidence="5" id="KW-1185">Reference proteome</keyword>
<keyword evidence="1" id="KW-0175">Coiled coil</keyword>
<dbReference type="AlphaFoldDB" id="A0A0B1SRI8"/>
<dbReference type="OrthoDB" id="5852712at2759"/>
<evidence type="ECO:0000313" key="5">
    <source>
        <dbReference type="Proteomes" id="UP000053660"/>
    </source>
</evidence>
<evidence type="ECO:0000313" key="4">
    <source>
        <dbReference type="EMBL" id="KHJ86107.1"/>
    </source>
</evidence>
<feature type="coiled-coil region" evidence="1">
    <location>
        <begin position="571"/>
        <end position="598"/>
    </location>
</feature>
<evidence type="ECO:0000256" key="1">
    <source>
        <dbReference type="SAM" id="Coils"/>
    </source>
</evidence>
<organism evidence="4 5">
    <name type="scientific">Oesophagostomum dentatum</name>
    <name type="common">Nodular worm</name>
    <dbReference type="NCBI Taxonomy" id="61180"/>
    <lineage>
        <taxon>Eukaryota</taxon>
        <taxon>Metazoa</taxon>
        <taxon>Ecdysozoa</taxon>
        <taxon>Nematoda</taxon>
        <taxon>Chromadorea</taxon>
        <taxon>Rhabditida</taxon>
        <taxon>Rhabditina</taxon>
        <taxon>Rhabditomorpha</taxon>
        <taxon>Strongyloidea</taxon>
        <taxon>Strongylidae</taxon>
        <taxon>Oesophagostomum</taxon>
    </lineage>
</organism>
<keyword evidence="3" id="KW-0812">Transmembrane</keyword>
<keyword evidence="3" id="KW-1133">Transmembrane helix</keyword>
<evidence type="ECO:0000256" key="2">
    <source>
        <dbReference type="SAM" id="MobiDB-lite"/>
    </source>
</evidence>
<feature type="region of interest" description="Disordered" evidence="2">
    <location>
        <begin position="1"/>
        <end position="25"/>
    </location>
</feature>
<keyword evidence="3" id="KW-0472">Membrane</keyword>
<gene>
    <name evidence="4" type="ORF">OESDEN_14152</name>
</gene>
<evidence type="ECO:0000256" key="3">
    <source>
        <dbReference type="SAM" id="Phobius"/>
    </source>
</evidence>
<dbReference type="PANTHER" id="PTHR18937">
    <property type="entry name" value="STRUCTURAL MAINTENANCE OF CHROMOSOMES SMC FAMILY MEMBER"/>
    <property type="match status" value="1"/>
</dbReference>
<reference evidence="4 5" key="1">
    <citation type="submission" date="2014-03" db="EMBL/GenBank/DDBJ databases">
        <title>Draft genome of the hookworm Oesophagostomum dentatum.</title>
        <authorList>
            <person name="Mitreva M."/>
        </authorList>
    </citation>
    <scope>NUCLEOTIDE SEQUENCE [LARGE SCALE GENOMIC DNA]</scope>
    <source>
        <strain evidence="4 5">OD-Hann</strain>
    </source>
</reference>
<feature type="compositionally biased region" description="Basic and acidic residues" evidence="2">
    <location>
        <begin position="13"/>
        <end position="25"/>
    </location>
</feature>